<dbReference type="RefSeq" id="WP_311572906.1">
    <property type="nucleotide sequence ID" value="NZ_JAVRFH010000011.1"/>
</dbReference>
<keyword evidence="3" id="KW-1185">Reference proteome</keyword>
<feature type="compositionally biased region" description="Basic and acidic residues" evidence="1">
    <location>
        <begin position="1"/>
        <end position="20"/>
    </location>
</feature>
<reference evidence="2" key="1">
    <citation type="submission" date="2024-05" db="EMBL/GenBank/DDBJ databases">
        <title>30 novel species of actinomycetes from the DSMZ collection.</title>
        <authorList>
            <person name="Nouioui I."/>
        </authorList>
    </citation>
    <scope>NUCLEOTIDE SEQUENCE</scope>
    <source>
        <strain evidence="2">DSM 40712</strain>
    </source>
</reference>
<name>A0ABU3AMI9_9ACTN</name>
<gene>
    <name evidence="2" type="ORF">RM812_14395</name>
</gene>
<accession>A0ABU3AMI9</accession>
<proteinExistence type="predicted"/>
<comment type="caution">
    <text evidence="2">The sequence shown here is derived from an EMBL/GenBank/DDBJ whole genome shotgun (WGS) entry which is preliminary data.</text>
</comment>
<organism evidence="2 3">
    <name type="scientific">Streptomyces lancefieldiae</name>
    <dbReference type="NCBI Taxonomy" id="3075520"/>
    <lineage>
        <taxon>Bacteria</taxon>
        <taxon>Bacillati</taxon>
        <taxon>Actinomycetota</taxon>
        <taxon>Actinomycetes</taxon>
        <taxon>Kitasatosporales</taxon>
        <taxon>Streptomycetaceae</taxon>
        <taxon>Streptomyces</taxon>
    </lineage>
</organism>
<evidence type="ECO:0000256" key="1">
    <source>
        <dbReference type="SAM" id="MobiDB-lite"/>
    </source>
</evidence>
<evidence type="ECO:0000313" key="2">
    <source>
        <dbReference type="EMBL" id="MDT0611410.1"/>
    </source>
</evidence>
<protein>
    <submittedName>
        <fullName evidence="2">Uncharacterized protein</fullName>
    </submittedName>
</protein>
<dbReference type="Proteomes" id="UP001180724">
    <property type="component" value="Unassembled WGS sequence"/>
</dbReference>
<sequence length="66" mass="7310">MQKTTGDLRRESRPTADRIEPSGAYAPLSAVIARESSNAVRGKGVVWVKRVMNRHAGWSTNQEISE</sequence>
<evidence type="ECO:0000313" key="3">
    <source>
        <dbReference type="Proteomes" id="UP001180724"/>
    </source>
</evidence>
<dbReference type="EMBL" id="JAVRFH010000011">
    <property type="protein sequence ID" value="MDT0611410.1"/>
    <property type="molecule type" value="Genomic_DNA"/>
</dbReference>
<feature type="region of interest" description="Disordered" evidence="1">
    <location>
        <begin position="1"/>
        <end position="21"/>
    </location>
</feature>